<organism evidence="1 2">
    <name type="scientific">Favolaschia claudopus</name>
    <dbReference type="NCBI Taxonomy" id="2862362"/>
    <lineage>
        <taxon>Eukaryota</taxon>
        <taxon>Fungi</taxon>
        <taxon>Dikarya</taxon>
        <taxon>Basidiomycota</taxon>
        <taxon>Agaricomycotina</taxon>
        <taxon>Agaricomycetes</taxon>
        <taxon>Agaricomycetidae</taxon>
        <taxon>Agaricales</taxon>
        <taxon>Marasmiineae</taxon>
        <taxon>Mycenaceae</taxon>
        <taxon>Favolaschia</taxon>
    </lineage>
</organism>
<accession>A0AAW0B005</accession>
<dbReference type="Gene3D" id="3.80.10.10">
    <property type="entry name" value="Ribonuclease Inhibitor"/>
    <property type="match status" value="1"/>
</dbReference>
<comment type="caution">
    <text evidence="1">The sequence shown here is derived from an EMBL/GenBank/DDBJ whole genome shotgun (WGS) entry which is preliminary data.</text>
</comment>
<keyword evidence="2" id="KW-1185">Reference proteome</keyword>
<name>A0AAW0B005_9AGAR</name>
<dbReference type="Proteomes" id="UP001362999">
    <property type="component" value="Unassembled WGS sequence"/>
</dbReference>
<evidence type="ECO:0000313" key="2">
    <source>
        <dbReference type="Proteomes" id="UP001362999"/>
    </source>
</evidence>
<dbReference type="InterPro" id="IPR032675">
    <property type="entry name" value="LRR_dom_sf"/>
</dbReference>
<proteinExistence type="predicted"/>
<evidence type="ECO:0000313" key="1">
    <source>
        <dbReference type="EMBL" id="KAK7019259.1"/>
    </source>
</evidence>
<gene>
    <name evidence="1" type="ORF">R3P38DRAFT_3199408</name>
</gene>
<protein>
    <recommendedName>
        <fullName evidence="3">F-box domain-containing protein</fullName>
    </recommendedName>
</protein>
<reference evidence="1 2" key="1">
    <citation type="journal article" date="2024" name="J Genomics">
        <title>Draft genome sequencing and assembly of Favolaschia claudopus CIRM-BRFM 2984 isolated from oak limbs.</title>
        <authorList>
            <person name="Navarro D."/>
            <person name="Drula E."/>
            <person name="Chaduli D."/>
            <person name="Cazenave R."/>
            <person name="Ahrendt S."/>
            <person name="Wang J."/>
            <person name="Lipzen A."/>
            <person name="Daum C."/>
            <person name="Barry K."/>
            <person name="Grigoriev I.V."/>
            <person name="Favel A."/>
            <person name="Rosso M.N."/>
            <person name="Martin F."/>
        </authorList>
    </citation>
    <scope>NUCLEOTIDE SEQUENCE [LARGE SCALE GENOMIC DNA]</scope>
    <source>
        <strain evidence="1 2">CIRM-BRFM 2984</strain>
    </source>
</reference>
<dbReference type="AlphaFoldDB" id="A0AAW0B005"/>
<evidence type="ECO:0008006" key="3">
    <source>
        <dbReference type="Google" id="ProtNLM"/>
    </source>
</evidence>
<dbReference type="EMBL" id="JAWWNJ010000044">
    <property type="protein sequence ID" value="KAK7019259.1"/>
    <property type="molecule type" value="Genomic_DNA"/>
</dbReference>
<sequence>MSSDIEWDDHVSDTDSEKDIRYTVASHPLGWGSTMSLAYLKFTEIYRLPPTACIKFRSFPDEILAAILVLVFERFDDRPDRWRSTRIRLAFICKRWMRVITGMICFHSAFCIQPSTRLHHIYDFEKRTGSIEVSLAFSFRGTGPQYVRGFEEWLHECIGALGQAFSRCAFLFMKVEDVALSRLLLDHLSSVNAMALRGAVVQSAAYRWIPEDTMLDDEPVIPPLFGGQMPVLNTLTVAENITRWTTPYTSSSLTSLTLERLYNLSSLSVAQLFLVLRHTPLLRYLRFNWVSFYDYRDDNVALDPPTMQSLTHLSLVVETPSSLRAIVMLRMPALVNLQYEATTDDAVIGILEHFGYVGQTIDRLSVRIGLPTVEVLLDILHLFPNITRLDTRGCAHGLYLVFHAITVHWPDALPRLQEVVFDEYVPEKLLRHIAKGPDGASPSRLSVIWPGDLDHRLQFNVPMASSFAENGDFVHSSYSTEMARFSR</sequence>
<dbReference type="SUPFAM" id="SSF52047">
    <property type="entry name" value="RNI-like"/>
    <property type="match status" value="1"/>
</dbReference>